<evidence type="ECO:0000313" key="2">
    <source>
        <dbReference type="EMBL" id="GGF05254.1"/>
    </source>
</evidence>
<feature type="transmembrane region" description="Helical" evidence="1">
    <location>
        <begin position="73"/>
        <end position="94"/>
    </location>
</feature>
<name>A0ABQ1TXE8_9FLAO</name>
<keyword evidence="1" id="KW-1133">Transmembrane helix</keyword>
<reference evidence="3" key="1">
    <citation type="journal article" date="2019" name="Int. J. Syst. Evol. Microbiol.">
        <title>The Global Catalogue of Microorganisms (GCM) 10K type strain sequencing project: providing services to taxonomists for standard genome sequencing and annotation.</title>
        <authorList>
            <consortium name="The Broad Institute Genomics Platform"/>
            <consortium name="The Broad Institute Genome Sequencing Center for Infectious Disease"/>
            <person name="Wu L."/>
            <person name="Ma J."/>
        </authorList>
    </citation>
    <scope>NUCLEOTIDE SEQUENCE [LARGE SCALE GENOMIC DNA]</scope>
    <source>
        <strain evidence="3">CGMCC 1.16060</strain>
    </source>
</reference>
<gene>
    <name evidence="2" type="ORF">GCM10011518_13060</name>
</gene>
<protein>
    <submittedName>
        <fullName evidence="2">Uncharacterized protein</fullName>
    </submittedName>
</protein>
<sequence length="141" mass="16229">MTLFSYTISAGFRELYKEPVLLTFLLTQLKIDVSIKTKATLAWLLHYFIGFIFVVIYHILWVNNILKLSFLNAFLLGSISGIIGIAGWMILFRLADYKPKIDFKGYYIQLFFAHIIFGLVAALFYYLTLTIILIAKSNVTI</sequence>
<comment type="caution">
    <text evidence="2">The sequence shown here is derived from an EMBL/GenBank/DDBJ whole genome shotgun (WGS) entry which is preliminary data.</text>
</comment>
<feature type="transmembrane region" description="Helical" evidence="1">
    <location>
        <begin position="40"/>
        <end position="61"/>
    </location>
</feature>
<evidence type="ECO:0000313" key="3">
    <source>
        <dbReference type="Proteomes" id="UP000655016"/>
    </source>
</evidence>
<dbReference type="Proteomes" id="UP000655016">
    <property type="component" value="Unassembled WGS sequence"/>
</dbReference>
<organism evidence="2 3">
    <name type="scientific">Flavobacterium limi</name>
    <dbReference type="NCBI Taxonomy" id="2045105"/>
    <lineage>
        <taxon>Bacteria</taxon>
        <taxon>Pseudomonadati</taxon>
        <taxon>Bacteroidota</taxon>
        <taxon>Flavobacteriia</taxon>
        <taxon>Flavobacteriales</taxon>
        <taxon>Flavobacteriaceae</taxon>
        <taxon>Flavobacterium</taxon>
    </lineage>
</organism>
<feature type="transmembrane region" description="Helical" evidence="1">
    <location>
        <begin position="106"/>
        <end position="135"/>
    </location>
</feature>
<dbReference type="EMBL" id="BMKP01000002">
    <property type="protein sequence ID" value="GGF05254.1"/>
    <property type="molecule type" value="Genomic_DNA"/>
</dbReference>
<proteinExistence type="predicted"/>
<accession>A0ABQ1TXE8</accession>
<keyword evidence="1" id="KW-0812">Transmembrane</keyword>
<keyword evidence="3" id="KW-1185">Reference proteome</keyword>
<evidence type="ECO:0000256" key="1">
    <source>
        <dbReference type="SAM" id="Phobius"/>
    </source>
</evidence>
<keyword evidence="1" id="KW-0472">Membrane</keyword>